<evidence type="ECO:0000259" key="1">
    <source>
        <dbReference type="Pfam" id="PF03372"/>
    </source>
</evidence>
<dbReference type="KEGG" id="frc:KX01_266"/>
<sequence>MFDEEIFDKIPENFCLMSWNIFKIDHKRTELFNKYIQATHDEHNIDIFCLQESKYSDATTFPISKFHINFASNIALKNHDYGVTTASHIPTKKNIRILTTHKESVINTHKASLISHFSFGKQTLIIVNIHAINFKSNKVYEYEFERIKEFLNLKNNKNPIIIAGDFNTWNRTRIKLIKDFCREFNFKVAFLDGKELIKSFQNNPLDFVLYRDLKLEKALALDCNKISDHNPIITYFSKD</sequence>
<keyword evidence="2" id="KW-0255">Endonuclease</keyword>
<dbReference type="STRING" id="1542390.KX01_266"/>
<proteinExistence type="predicted"/>
<dbReference type="InterPro" id="IPR005135">
    <property type="entry name" value="Endo/exonuclease/phosphatase"/>
</dbReference>
<name>A0A1J0KSN5_9GAMM</name>
<dbReference type="GO" id="GO:0004527">
    <property type="term" value="F:exonuclease activity"/>
    <property type="evidence" value="ECO:0007669"/>
    <property type="project" value="UniProtKB-KW"/>
</dbReference>
<organism evidence="2 3">
    <name type="scientific">Francisella frigiditurris</name>
    <dbReference type="NCBI Taxonomy" id="1542390"/>
    <lineage>
        <taxon>Bacteria</taxon>
        <taxon>Pseudomonadati</taxon>
        <taxon>Pseudomonadota</taxon>
        <taxon>Gammaproteobacteria</taxon>
        <taxon>Thiotrichales</taxon>
        <taxon>Francisellaceae</taxon>
        <taxon>Francisella</taxon>
    </lineage>
</organism>
<keyword evidence="2" id="KW-0378">Hydrolase</keyword>
<keyword evidence="2" id="KW-0540">Nuclease</keyword>
<feature type="domain" description="Endonuclease/exonuclease/phosphatase" evidence="1">
    <location>
        <begin position="17"/>
        <end position="229"/>
    </location>
</feature>
<accession>A0A1J0KSN5</accession>
<dbReference type="OrthoDB" id="9793162at2"/>
<protein>
    <submittedName>
        <fullName evidence="2">Endonuclease/Exonuclease/phosphatase family protein</fullName>
    </submittedName>
</protein>
<dbReference type="Gene3D" id="3.60.10.10">
    <property type="entry name" value="Endonuclease/exonuclease/phosphatase"/>
    <property type="match status" value="1"/>
</dbReference>
<gene>
    <name evidence="2" type="ORF">KX01_266</name>
</gene>
<dbReference type="EMBL" id="CP009654">
    <property type="protein sequence ID" value="APC96706.1"/>
    <property type="molecule type" value="Genomic_DNA"/>
</dbReference>
<dbReference type="InterPro" id="IPR036691">
    <property type="entry name" value="Endo/exonu/phosph_ase_sf"/>
</dbReference>
<keyword evidence="2" id="KW-0269">Exonuclease</keyword>
<dbReference type="Pfam" id="PF03372">
    <property type="entry name" value="Exo_endo_phos"/>
    <property type="match status" value="1"/>
</dbReference>
<reference evidence="3" key="1">
    <citation type="submission" date="2014-10" db="EMBL/GenBank/DDBJ databases">
        <authorList>
            <person name="Kuske C.R."/>
            <person name="Challacombe J.F."/>
            <person name="Daligault H.E."/>
            <person name="Davenport K.W."/>
            <person name="Johnson S.L."/>
            <person name="Siddaramappa S."/>
            <person name="Petersen J.M."/>
        </authorList>
    </citation>
    <scope>NUCLEOTIDE SEQUENCE [LARGE SCALE GENOMIC DNA]</scope>
    <source>
        <strain evidence="3">CA97-1460</strain>
    </source>
</reference>
<dbReference type="NCBIfam" id="NF003842">
    <property type="entry name" value="PRK05421.1-4"/>
    <property type="match status" value="1"/>
</dbReference>
<dbReference type="GO" id="GO:0004519">
    <property type="term" value="F:endonuclease activity"/>
    <property type="evidence" value="ECO:0007669"/>
    <property type="project" value="UniProtKB-KW"/>
</dbReference>
<dbReference type="RefSeq" id="WP_071664716.1">
    <property type="nucleotide sequence ID" value="NZ_CP009654.1"/>
</dbReference>
<keyword evidence="3" id="KW-1185">Reference proteome</keyword>
<dbReference type="AlphaFoldDB" id="A0A1J0KSN5"/>
<evidence type="ECO:0000313" key="2">
    <source>
        <dbReference type="EMBL" id="APC96706.1"/>
    </source>
</evidence>
<dbReference type="SUPFAM" id="SSF56219">
    <property type="entry name" value="DNase I-like"/>
    <property type="match status" value="1"/>
</dbReference>
<evidence type="ECO:0000313" key="3">
    <source>
        <dbReference type="Proteomes" id="UP000182521"/>
    </source>
</evidence>
<dbReference type="Proteomes" id="UP000182521">
    <property type="component" value="Chromosome"/>
</dbReference>